<dbReference type="Pfam" id="PF00501">
    <property type="entry name" value="AMP-binding"/>
    <property type="match status" value="1"/>
</dbReference>
<gene>
    <name evidence="4" type="ORF">QBC47DRAFT_450409</name>
</gene>
<dbReference type="PANTHER" id="PTHR24096">
    <property type="entry name" value="LONG-CHAIN-FATTY-ACID--COA LIGASE"/>
    <property type="match status" value="1"/>
</dbReference>
<dbReference type="Gene3D" id="3.30.300.30">
    <property type="match status" value="1"/>
</dbReference>
<dbReference type="InterPro" id="IPR042099">
    <property type="entry name" value="ANL_N_sf"/>
</dbReference>
<dbReference type="AlphaFoldDB" id="A0AAJ0BJ36"/>
<evidence type="ECO:0000313" key="5">
    <source>
        <dbReference type="Proteomes" id="UP001239445"/>
    </source>
</evidence>
<dbReference type="InterPro" id="IPR020845">
    <property type="entry name" value="AMP-binding_CS"/>
</dbReference>
<feature type="domain" description="AMP-binding enzyme C-terminal" evidence="3">
    <location>
        <begin position="532"/>
        <end position="615"/>
    </location>
</feature>
<accession>A0AAJ0BJ36</accession>
<dbReference type="Pfam" id="PF13193">
    <property type="entry name" value="AMP-binding_C"/>
    <property type="match status" value="1"/>
</dbReference>
<dbReference type="PROSITE" id="PS00455">
    <property type="entry name" value="AMP_BINDING"/>
    <property type="match status" value="1"/>
</dbReference>
<comment type="caution">
    <text evidence="4">The sequence shown here is derived from an EMBL/GenBank/DDBJ whole genome shotgun (WGS) entry which is preliminary data.</text>
</comment>
<evidence type="ECO:0000259" key="2">
    <source>
        <dbReference type="Pfam" id="PF00501"/>
    </source>
</evidence>
<feature type="domain" description="AMP-dependent synthetase/ligase" evidence="2">
    <location>
        <begin position="121"/>
        <end position="471"/>
    </location>
</feature>
<sequence length="648" mass="69672">MTMVAQRPSPGPSSTAAAEKAYSGAPPGQLPLRNIFDWCFSQPYLTESDFCPAERVLPPIERDRPIFVDNKSDRALTYAQIHRDAQAVASGLVYQLGLDPTQIIKLPPTATCPQGPELAPVVLVQLPNGLPIAPVLFGTWAAGLTATLVSPALTSDEIAWILQNARPRAIITSSNCLGAMRGALAKQADQRYFAGVPIFTVDPADAYPLPPSAAGAPAPEGTQDWKTLLASPIRPRVRFPDSAAPCRTAVLLWSSGTSGRSKGVLLSHHALNFTTGALWHDADFHAPGTQHAWLGYVPFYHVFGLCNVFLLAVCTGATVYAMPAFSLDAMLEAIPRRRVTHLHMAPPIAVMLAKAPNVEKYARRDPVTGKNAFSSVVAAVTGGAPLGHEVVVEVYKRCGFRVRLGYGLSETGSTSLQRGVSEEDMHAHAGDTGLPHWGVELRISDGNGGTAPVDAEGEILIRAPSLMTAYLPVGLHENPGTPDMSVTHDALTPDGWFRTGDVGALGRHGRLRITDRLKELIKVRAYQVAPAELEAVLCSADAVADAGVVGVYDESEATEYPRAFVVPRQRGASREELEKLAMELKELVEKRTTKYKWLVGGLVFVEQIPKSPSGKILRRVLKQGGPETKGVEVVLYQKKKRGAAKAKL</sequence>
<evidence type="ECO:0000256" key="1">
    <source>
        <dbReference type="SAM" id="MobiDB-lite"/>
    </source>
</evidence>
<organism evidence="4 5">
    <name type="scientific">Echria macrotheca</name>
    <dbReference type="NCBI Taxonomy" id="438768"/>
    <lineage>
        <taxon>Eukaryota</taxon>
        <taxon>Fungi</taxon>
        <taxon>Dikarya</taxon>
        <taxon>Ascomycota</taxon>
        <taxon>Pezizomycotina</taxon>
        <taxon>Sordariomycetes</taxon>
        <taxon>Sordariomycetidae</taxon>
        <taxon>Sordariales</taxon>
        <taxon>Schizotheciaceae</taxon>
        <taxon>Echria</taxon>
    </lineage>
</organism>
<dbReference type="InterPro" id="IPR000873">
    <property type="entry name" value="AMP-dep_synth/lig_dom"/>
</dbReference>
<evidence type="ECO:0000259" key="3">
    <source>
        <dbReference type="Pfam" id="PF13193"/>
    </source>
</evidence>
<dbReference type="InterPro" id="IPR025110">
    <property type="entry name" value="AMP-bd_C"/>
</dbReference>
<reference evidence="4" key="1">
    <citation type="submission" date="2023-06" db="EMBL/GenBank/DDBJ databases">
        <title>Genome-scale phylogeny and comparative genomics of the fungal order Sordariales.</title>
        <authorList>
            <consortium name="Lawrence Berkeley National Laboratory"/>
            <person name="Hensen N."/>
            <person name="Bonometti L."/>
            <person name="Westerberg I."/>
            <person name="Brannstrom I.O."/>
            <person name="Guillou S."/>
            <person name="Cros-Aarteil S."/>
            <person name="Calhoun S."/>
            <person name="Haridas S."/>
            <person name="Kuo A."/>
            <person name="Mondo S."/>
            <person name="Pangilinan J."/>
            <person name="Riley R."/>
            <person name="Labutti K."/>
            <person name="Andreopoulos B."/>
            <person name="Lipzen A."/>
            <person name="Chen C."/>
            <person name="Yanf M."/>
            <person name="Daum C."/>
            <person name="Ng V."/>
            <person name="Clum A."/>
            <person name="Steindorff A."/>
            <person name="Ohm R."/>
            <person name="Martin F."/>
            <person name="Silar P."/>
            <person name="Natvig D."/>
            <person name="Lalanne C."/>
            <person name="Gautier V."/>
            <person name="Ament-Velasquez S.L."/>
            <person name="Kruys A."/>
            <person name="Hutchinson M.I."/>
            <person name="Powell A.J."/>
            <person name="Barry K."/>
            <person name="Miller A.N."/>
            <person name="Grigoriev I.V."/>
            <person name="Debuchy R."/>
            <person name="Gladieux P."/>
            <person name="Thoren M.H."/>
            <person name="Johannesson H."/>
        </authorList>
    </citation>
    <scope>NUCLEOTIDE SEQUENCE</scope>
    <source>
        <strain evidence="4">PSN4</strain>
    </source>
</reference>
<keyword evidence="5" id="KW-1185">Reference proteome</keyword>
<name>A0AAJ0BJ36_9PEZI</name>
<proteinExistence type="predicted"/>
<dbReference type="GO" id="GO:0016405">
    <property type="term" value="F:CoA-ligase activity"/>
    <property type="evidence" value="ECO:0007669"/>
    <property type="project" value="TreeGrafter"/>
</dbReference>
<protein>
    <submittedName>
        <fullName evidence="4">Acetyl-CoA synthetase-like protein</fullName>
    </submittedName>
</protein>
<dbReference type="InterPro" id="IPR045851">
    <property type="entry name" value="AMP-bd_C_sf"/>
</dbReference>
<dbReference type="Gene3D" id="3.40.50.12780">
    <property type="entry name" value="N-terminal domain of ligase-like"/>
    <property type="match status" value="1"/>
</dbReference>
<feature type="region of interest" description="Disordered" evidence="1">
    <location>
        <begin position="1"/>
        <end position="23"/>
    </location>
</feature>
<dbReference type="PANTHER" id="PTHR24096:SF295">
    <property type="entry name" value="ACETYL-COA SYNTHETASE-LIKE PROTEIN"/>
    <property type="match status" value="1"/>
</dbReference>
<dbReference type="GO" id="GO:0019748">
    <property type="term" value="P:secondary metabolic process"/>
    <property type="evidence" value="ECO:0007669"/>
    <property type="project" value="TreeGrafter"/>
</dbReference>
<evidence type="ECO:0000313" key="4">
    <source>
        <dbReference type="EMBL" id="KAK1758074.1"/>
    </source>
</evidence>
<dbReference type="SUPFAM" id="SSF56801">
    <property type="entry name" value="Acetyl-CoA synthetase-like"/>
    <property type="match status" value="1"/>
</dbReference>
<dbReference type="EMBL" id="MU839829">
    <property type="protein sequence ID" value="KAK1758074.1"/>
    <property type="molecule type" value="Genomic_DNA"/>
</dbReference>
<dbReference type="Proteomes" id="UP001239445">
    <property type="component" value="Unassembled WGS sequence"/>
</dbReference>